<dbReference type="InterPro" id="IPR038607">
    <property type="entry name" value="PhoD-like_sf"/>
</dbReference>
<dbReference type="InterPro" id="IPR052900">
    <property type="entry name" value="Phospholipid_Metab_Enz"/>
</dbReference>
<comment type="caution">
    <text evidence="3">The sequence shown here is derived from an EMBL/GenBank/DDBJ whole genome shotgun (WGS) entry which is preliminary data.</text>
</comment>
<feature type="domain" description="PhoD-like phosphatase metallophosphatase" evidence="1">
    <location>
        <begin position="127"/>
        <end position="437"/>
    </location>
</feature>
<dbReference type="InterPro" id="IPR029052">
    <property type="entry name" value="Metallo-depent_PP-like"/>
</dbReference>
<dbReference type="GO" id="GO:0004035">
    <property type="term" value="F:alkaline phosphatase activity"/>
    <property type="evidence" value="ECO:0007669"/>
    <property type="project" value="UniProtKB-EC"/>
</dbReference>
<evidence type="ECO:0000259" key="1">
    <source>
        <dbReference type="Pfam" id="PF09423"/>
    </source>
</evidence>
<dbReference type="SUPFAM" id="SSF56300">
    <property type="entry name" value="Metallo-dependent phosphatases"/>
    <property type="match status" value="1"/>
</dbReference>
<dbReference type="EMBL" id="JACHGN010000005">
    <property type="protein sequence ID" value="MBB5133238.1"/>
    <property type="molecule type" value="Genomic_DNA"/>
</dbReference>
<dbReference type="PANTHER" id="PTHR43606">
    <property type="entry name" value="PHOSPHATASE, PUTATIVE (AFU_ORTHOLOGUE AFUA_6G08710)-RELATED"/>
    <property type="match status" value="1"/>
</dbReference>
<keyword evidence="4" id="KW-1185">Reference proteome</keyword>
<dbReference type="Proteomes" id="UP000578449">
    <property type="component" value="Unassembled WGS sequence"/>
</dbReference>
<sequence>MAKLGYPFTLGVASGEPLPDGVILWTRLAPEPLHLDPRRPGGMPKRQVAVRWQVAEDQGLTRVVKEGTAYAEHAWAHSVHVKVEGLRPATEYFYRFSVADPLFEPATSPVGRTKTAPAPDSQAPVRFAVASCQRYEHGHFTAYRHLAVERPDVVFHLGDYIYEAGRPATTPQPGRYVRPLEPPARECTTLHDYRNRYARYRTDPDLRAAHAAAPWIVTWDDHEVEDNYRGTRPADGSDQAAFLRRRTAAYRAYYEHQPLRVRPVGDGLRMYRWRAYGTVADFLVLDARQYRDGADMLGPEQEAWLLGKLRAPRARWKVLVQPVFFAQRAFPGPGGPSFSRDAWDAYRDQRSRIMAAAGRDLVVLSGDVHNNWACELSTAFGDPAARPVGVEFVSTAITSLPPSTDNHAILAANPHIRYFEGHRGYLTGTATPTAFEVAYRVVDFVDRPGAPVSTAAVFGVEDGRLVRVDTMP</sequence>
<dbReference type="CDD" id="cd07389">
    <property type="entry name" value="MPP_PhoD"/>
    <property type="match status" value="1"/>
</dbReference>
<dbReference type="EC" id="3.1.3.1" evidence="3"/>
<evidence type="ECO:0000259" key="2">
    <source>
        <dbReference type="Pfam" id="PF16655"/>
    </source>
</evidence>
<accession>A0A840P0J2</accession>
<organism evidence="3 4">
    <name type="scientific">Thermocatellispora tengchongensis</name>
    <dbReference type="NCBI Taxonomy" id="1073253"/>
    <lineage>
        <taxon>Bacteria</taxon>
        <taxon>Bacillati</taxon>
        <taxon>Actinomycetota</taxon>
        <taxon>Actinomycetes</taxon>
        <taxon>Streptosporangiales</taxon>
        <taxon>Streptosporangiaceae</taxon>
        <taxon>Thermocatellispora</taxon>
    </lineage>
</organism>
<dbReference type="InterPro" id="IPR018946">
    <property type="entry name" value="PhoD-like_MPP"/>
</dbReference>
<gene>
    <name evidence="3" type="ORF">HNP84_002959</name>
</gene>
<feature type="domain" description="Phospholipase D N-terminal" evidence="2">
    <location>
        <begin position="10"/>
        <end position="115"/>
    </location>
</feature>
<dbReference type="Gene3D" id="3.60.21.70">
    <property type="entry name" value="PhoD-like phosphatase"/>
    <property type="match status" value="1"/>
</dbReference>
<dbReference type="Gene3D" id="2.60.40.380">
    <property type="entry name" value="Purple acid phosphatase-like, N-terminal"/>
    <property type="match status" value="1"/>
</dbReference>
<proteinExistence type="predicted"/>
<reference evidence="3 4" key="1">
    <citation type="submission" date="2020-08" db="EMBL/GenBank/DDBJ databases">
        <title>Genomic Encyclopedia of Type Strains, Phase IV (KMG-IV): sequencing the most valuable type-strain genomes for metagenomic binning, comparative biology and taxonomic classification.</title>
        <authorList>
            <person name="Goeker M."/>
        </authorList>
    </citation>
    <scope>NUCLEOTIDE SEQUENCE [LARGE SCALE GENOMIC DNA]</scope>
    <source>
        <strain evidence="3 4">DSM 45615</strain>
    </source>
</reference>
<dbReference type="Pfam" id="PF16655">
    <property type="entry name" value="PhoD_N"/>
    <property type="match status" value="1"/>
</dbReference>
<dbReference type="InterPro" id="IPR032093">
    <property type="entry name" value="PhoD_N"/>
</dbReference>
<dbReference type="Pfam" id="PF09423">
    <property type="entry name" value="PhoD"/>
    <property type="match status" value="1"/>
</dbReference>
<dbReference type="RefSeq" id="WP_185050175.1">
    <property type="nucleotide sequence ID" value="NZ_BAABIX010000010.1"/>
</dbReference>
<protein>
    <submittedName>
        <fullName evidence="3">Alkaline phosphatase D</fullName>
        <ecNumber evidence="3">3.1.3.1</ecNumber>
    </submittedName>
</protein>
<evidence type="ECO:0000313" key="4">
    <source>
        <dbReference type="Proteomes" id="UP000578449"/>
    </source>
</evidence>
<name>A0A840P0J2_9ACTN</name>
<keyword evidence="3" id="KW-0378">Hydrolase</keyword>
<dbReference type="PANTHER" id="PTHR43606:SF2">
    <property type="entry name" value="ALKALINE PHOSPHATASE FAMILY PROTEIN (AFU_ORTHOLOGUE AFUA_5G03860)"/>
    <property type="match status" value="1"/>
</dbReference>
<dbReference type="AlphaFoldDB" id="A0A840P0J2"/>
<evidence type="ECO:0000313" key="3">
    <source>
        <dbReference type="EMBL" id="MBB5133238.1"/>
    </source>
</evidence>